<organism evidence="8 9">
    <name type="scientific">Aspergillus terreus</name>
    <dbReference type="NCBI Taxonomy" id="33178"/>
    <lineage>
        <taxon>Eukaryota</taxon>
        <taxon>Fungi</taxon>
        <taxon>Dikarya</taxon>
        <taxon>Ascomycota</taxon>
        <taxon>Pezizomycotina</taxon>
        <taxon>Eurotiomycetes</taxon>
        <taxon>Eurotiomycetidae</taxon>
        <taxon>Eurotiales</taxon>
        <taxon>Aspergillaceae</taxon>
        <taxon>Aspergillus</taxon>
        <taxon>Aspergillus subgen. Circumdati</taxon>
    </lineage>
</organism>
<dbReference type="Pfam" id="PF11951">
    <property type="entry name" value="Fungal_trans_2"/>
    <property type="match status" value="1"/>
</dbReference>
<keyword evidence="1" id="KW-0805">Transcription regulation</keyword>
<dbReference type="SMART" id="SM01296">
    <property type="entry name" value="N2227"/>
    <property type="match status" value="1"/>
</dbReference>
<dbReference type="InterPro" id="IPR036864">
    <property type="entry name" value="Zn2-C6_fun-type_DNA-bd_sf"/>
</dbReference>
<reference evidence="8 9" key="1">
    <citation type="submission" date="2020-01" db="EMBL/GenBank/DDBJ databases">
        <title>Aspergillus terreus IFO 6365 whole genome shotgun sequence.</title>
        <authorList>
            <person name="Kanamasa S."/>
            <person name="Takahashi H."/>
        </authorList>
    </citation>
    <scope>NUCLEOTIDE SEQUENCE [LARGE SCALE GENOMIC DNA]</scope>
    <source>
        <strain evidence="8 9">IFO 6365</strain>
    </source>
</reference>
<dbReference type="Proteomes" id="UP000452235">
    <property type="component" value="Unassembled WGS sequence"/>
</dbReference>
<dbReference type="PANTHER" id="PTHR12303">
    <property type="entry name" value="CARNOSINE N-METHYLTRANSFERASE"/>
    <property type="match status" value="1"/>
</dbReference>
<dbReference type="PROSITE" id="PS00463">
    <property type="entry name" value="ZN2_CY6_FUNGAL_1"/>
    <property type="match status" value="1"/>
</dbReference>
<evidence type="ECO:0000256" key="3">
    <source>
        <dbReference type="ARBA" id="ARBA00023163"/>
    </source>
</evidence>
<evidence type="ECO:0000256" key="1">
    <source>
        <dbReference type="ARBA" id="ARBA00023015"/>
    </source>
</evidence>
<dbReference type="InterPro" id="IPR001138">
    <property type="entry name" value="Zn2Cys6_DnaBD"/>
</dbReference>
<keyword evidence="6" id="KW-0732">Signal</keyword>
<evidence type="ECO:0000256" key="2">
    <source>
        <dbReference type="ARBA" id="ARBA00023125"/>
    </source>
</evidence>
<protein>
    <recommendedName>
        <fullName evidence="7">Zn(2)-C6 fungal-type domain-containing protein</fullName>
    </recommendedName>
</protein>
<feature type="signal peptide" evidence="6">
    <location>
        <begin position="1"/>
        <end position="19"/>
    </location>
</feature>
<feature type="compositionally biased region" description="Polar residues" evidence="5">
    <location>
        <begin position="516"/>
        <end position="549"/>
    </location>
</feature>
<proteinExistence type="predicted"/>
<dbReference type="InterPro" id="IPR012901">
    <property type="entry name" value="CARME"/>
</dbReference>
<evidence type="ECO:0000256" key="6">
    <source>
        <dbReference type="SAM" id="SignalP"/>
    </source>
</evidence>
<evidence type="ECO:0000313" key="9">
    <source>
        <dbReference type="Proteomes" id="UP000452235"/>
    </source>
</evidence>
<dbReference type="SMART" id="SM00066">
    <property type="entry name" value="GAL4"/>
    <property type="match status" value="1"/>
</dbReference>
<dbReference type="PROSITE" id="PS50048">
    <property type="entry name" value="ZN2_CY6_FUNGAL_2"/>
    <property type="match status" value="1"/>
</dbReference>
<evidence type="ECO:0000256" key="5">
    <source>
        <dbReference type="SAM" id="MobiDB-lite"/>
    </source>
</evidence>
<dbReference type="GO" id="GO:0008757">
    <property type="term" value="F:S-adenosylmethionine-dependent methyltransferase activity"/>
    <property type="evidence" value="ECO:0007669"/>
    <property type="project" value="InterPro"/>
</dbReference>
<dbReference type="InterPro" id="IPR021858">
    <property type="entry name" value="Fun_TF"/>
</dbReference>
<feature type="domain" description="Zn(2)-C6 fungal-type" evidence="7">
    <location>
        <begin position="473"/>
        <end position="503"/>
    </location>
</feature>
<evidence type="ECO:0000259" key="7">
    <source>
        <dbReference type="PROSITE" id="PS50048"/>
    </source>
</evidence>
<evidence type="ECO:0000256" key="4">
    <source>
        <dbReference type="ARBA" id="ARBA00023242"/>
    </source>
</evidence>
<dbReference type="PANTHER" id="PTHR12303:SF13">
    <property type="match status" value="1"/>
</dbReference>
<dbReference type="GO" id="GO:0008270">
    <property type="term" value="F:zinc ion binding"/>
    <property type="evidence" value="ECO:0007669"/>
    <property type="project" value="InterPro"/>
</dbReference>
<dbReference type="GO" id="GO:0000981">
    <property type="term" value="F:DNA-binding transcription factor activity, RNA polymerase II-specific"/>
    <property type="evidence" value="ECO:0007669"/>
    <property type="project" value="InterPro"/>
</dbReference>
<keyword evidence="4" id="KW-0539">Nucleus</keyword>
<dbReference type="SUPFAM" id="SSF53335">
    <property type="entry name" value="S-adenosyl-L-methionine-dependent methyltransferases"/>
    <property type="match status" value="1"/>
</dbReference>
<dbReference type="GO" id="GO:0009893">
    <property type="term" value="P:positive regulation of metabolic process"/>
    <property type="evidence" value="ECO:0007669"/>
    <property type="project" value="UniProtKB-ARBA"/>
</dbReference>
<sequence length="960" mass="105480">MRVMLWLLCLVAASASLWGFAPLAPEAESITQVFVSNITIVESAESARHADEYARLQQRLQRSTGSWGTSHPRHRLLTALHGFHRYKERNLVEVKRWRDWYKQIPKRQRSMVESTVHYTRKLNTVEHLFEANERVAHAIVENGMRFYNVSQAELDGFIQETERDGGTTDRTSVSQAMKHFVRDWSDEGYDERQEAFPCVIDALASISRSEEQPLQVLVPGAGIGRLAHEIAGLGGMEVTMNEWSAYMNLAYRYISSLSVPHSMAFHPYIDWWSHHATTADLQRPVSFPDQVANPLSVLSVEGDFATVFSDNTEQYDVIVTLFFIDTARNLVSYLETIHRLLKPGGTWINLGPLLYGSAPFLQLSLDEIVALSERIGFTFDETDASCGGLTLAGHPVRGKEVAYARNGRGLMSLVESALAALRLNNAVTGASPVLAALIPGLGHVCEVQQPGKKADLAKSLGHRRPRASRSRGGCLSCKARKKKCDEVRPRCSDCRRLNLPCRWKPSSPASPDCTASAPSHTCTASPRSETSNSLTLASVTDPTSPSDTASLDDPIGSLSTWLTPEAIGAPVASPGGVSNPYLHNDEDRSLFNHYLHIVARALSRSGDPDSNPFLVTLLPMAAASDTITSVILGLSGCHWKRVYPTIWNHALARQGRALAQVSQLLSRPNAQATLEACATILLLCLTELFDGTSRVWKWHLKAAGALLTSAGVETLETTPEGRFCLHLFHYLDSMSTISRCKPPLLHDSDSLADLTADSGPPRSLPTAPSDPICGMAPALLDFLGMVNLLAAHRSRRVDELSEIGFRAAAAHVQSQLDAWRADYESSSSSGSALPDRDTDRATTAFEWAVRLRLHQIVHGYDPHHAAVETAITAILAAVLAIPYGSPVEGSLLFPLVIAGASSTAIERRMMVKERLMVMENTLGFGHIPHARQLLETVWAEGTEWNWARVRYSQFPGMVFI</sequence>
<name>A0A5M3YQC5_ASPTE</name>
<dbReference type="Gene3D" id="3.40.50.150">
    <property type="entry name" value="Vaccinia Virus protein VP39"/>
    <property type="match status" value="1"/>
</dbReference>
<dbReference type="VEuPathDB" id="FungiDB:ATEG_04818"/>
<keyword evidence="2" id="KW-0238">DNA-binding</keyword>
<dbReference type="InterPro" id="IPR029063">
    <property type="entry name" value="SAM-dependent_MTases_sf"/>
</dbReference>
<gene>
    <name evidence="8" type="ORF">ATEIFO6365_0004081400</name>
</gene>
<dbReference type="Pfam" id="PF07942">
    <property type="entry name" value="CARME"/>
    <property type="match status" value="1"/>
</dbReference>
<dbReference type="OrthoDB" id="978at2759"/>
<dbReference type="EMBL" id="BLJY01000004">
    <property type="protein sequence ID" value="GFF15695.1"/>
    <property type="molecule type" value="Genomic_DNA"/>
</dbReference>
<dbReference type="Pfam" id="PF00172">
    <property type="entry name" value="Zn_clus"/>
    <property type="match status" value="1"/>
</dbReference>
<keyword evidence="9" id="KW-1185">Reference proteome</keyword>
<dbReference type="AlphaFoldDB" id="A0A5M3YQC5"/>
<comment type="caution">
    <text evidence="8">The sequence shown here is derived from an EMBL/GenBank/DDBJ whole genome shotgun (WGS) entry which is preliminary data.</text>
</comment>
<accession>A0A5M3YQC5</accession>
<dbReference type="GO" id="GO:0003677">
    <property type="term" value="F:DNA binding"/>
    <property type="evidence" value="ECO:0007669"/>
    <property type="project" value="UniProtKB-KW"/>
</dbReference>
<dbReference type="SUPFAM" id="SSF57701">
    <property type="entry name" value="Zn2/Cys6 DNA-binding domain"/>
    <property type="match status" value="1"/>
</dbReference>
<dbReference type="VEuPathDB" id="FungiDB:ATEG_04819"/>
<dbReference type="Gene3D" id="4.10.240.10">
    <property type="entry name" value="Zn(2)-C6 fungal-type DNA-binding domain"/>
    <property type="match status" value="1"/>
</dbReference>
<feature type="chain" id="PRO_5043971974" description="Zn(2)-C6 fungal-type domain-containing protein" evidence="6">
    <location>
        <begin position="20"/>
        <end position="960"/>
    </location>
</feature>
<dbReference type="CDD" id="cd00067">
    <property type="entry name" value="GAL4"/>
    <property type="match status" value="1"/>
</dbReference>
<dbReference type="CDD" id="cd02440">
    <property type="entry name" value="AdoMet_MTases"/>
    <property type="match status" value="1"/>
</dbReference>
<evidence type="ECO:0000313" key="8">
    <source>
        <dbReference type="EMBL" id="GFF15695.1"/>
    </source>
</evidence>
<keyword evidence="3" id="KW-0804">Transcription</keyword>
<feature type="region of interest" description="Disordered" evidence="5">
    <location>
        <begin position="505"/>
        <end position="552"/>
    </location>
</feature>